<keyword evidence="3" id="KW-0520">NAD</keyword>
<dbReference type="EMBL" id="DRUY01000250">
    <property type="protein sequence ID" value="HHI66356.1"/>
    <property type="molecule type" value="Genomic_DNA"/>
</dbReference>
<dbReference type="AlphaFoldDB" id="A0A7C5KC95"/>
<evidence type="ECO:0008006" key="5">
    <source>
        <dbReference type="Google" id="ProtNLM"/>
    </source>
</evidence>
<keyword evidence="2" id="KW-0560">Oxidoreductase</keyword>
<name>A0A7C5KC95_9BACT</name>
<accession>A0A7C5KC95</accession>
<sequence length="340" mass="38621">MKNLYDLDSIEKNSNDVSLVPVVSSGDLSGIGLISLIKYLEKNRDKKVILFTNKAFFDDLCCVMGSEVNIPLFDSTRGFGIVDLDSDFGMEVLGQPDERVGKFSYQCFVESLKFVEEKNCKFYLTLPINKYLISKSIDKKFLGHTAFLEERYSKDVSMNFFDGFYLLNLLSHHIPLKDVPEKITFERLNLSLQSIIYLANILDIKPLRIAISGLNPHAGEDGSIGNEEELIIKPFIEYARSSYSYAEIFGPLAPDSIYFNLKNLDVRCVISLYHDQFLSIMKAFSFPRIIEINTDLPFLRCTLAHGVGYSIAKNPQSVDEGALKLVFDFYEKFTNFANIT</sequence>
<dbReference type="Gene3D" id="3.40.718.10">
    <property type="entry name" value="Isopropylmalate Dehydrogenase"/>
    <property type="match status" value="1"/>
</dbReference>
<proteinExistence type="predicted"/>
<dbReference type="GO" id="GO:0051287">
    <property type="term" value="F:NAD binding"/>
    <property type="evidence" value="ECO:0007669"/>
    <property type="project" value="InterPro"/>
</dbReference>
<protein>
    <recommendedName>
        <fullName evidence="5">4-hydroxythreonine-4-phosphate dehydrogenase PdxA</fullName>
    </recommendedName>
</protein>
<dbReference type="SUPFAM" id="SSF53659">
    <property type="entry name" value="Isocitrate/Isopropylmalate dehydrogenase-like"/>
    <property type="match status" value="1"/>
</dbReference>
<reference evidence="4" key="1">
    <citation type="journal article" date="2020" name="mSystems">
        <title>Genome- and Community-Level Interaction Insights into Carbon Utilization and Element Cycling Functions of Hydrothermarchaeota in Hydrothermal Sediment.</title>
        <authorList>
            <person name="Zhou Z."/>
            <person name="Liu Y."/>
            <person name="Xu W."/>
            <person name="Pan J."/>
            <person name="Luo Z.H."/>
            <person name="Li M."/>
        </authorList>
    </citation>
    <scope>NUCLEOTIDE SEQUENCE [LARGE SCALE GENOMIC DNA]</scope>
    <source>
        <strain evidence="4">SpSt-1019</strain>
    </source>
</reference>
<evidence type="ECO:0000256" key="3">
    <source>
        <dbReference type="ARBA" id="ARBA00023027"/>
    </source>
</evidence>
<dbReference type="PANTHER" id="PTHR30004:SF6">
    <property type="entry name" value="D-THREONATE 4-PHOSPHATE DEHYDROGENASE"/>
    <property type="match status" value="1"/>
</dbReference>
<dbReference type="Pfam" id="PF04166">
    <property type="entry name" value="PdxA"/>
    <property type="match status" value="1"/>
</dbReference>
<dbReference type="GO" id="GO:0046872">
    <property type="term" value="F:metal ion binding"/>
    <property type="evidence" value="ECO:0007669"/>
    <property type="project" value="UniProtKB-KW"/>
</dbReference>
<evidence type="ECO:0000256" key="1">
    <source>
        <dbReference type="ARBA" id="ARBA00022723"/>
    </source>
</evidence>
<comment type="caution">
    <text evidence="4">The sequence shown here is derived from an EMBL/GenBank/DDBJ whole genome shotgun (WGS) entry which is preliminary data.</text>
</comment>
<evidence type="ECO:0000313" key="4">
    <source>
        <dbReference type="EMBL" id="HHI66356.1"/>
    </source>
</evidence>
<evidence type="ECO:0000256" key="2">
    <source>
        <dbReference type="ARBA" id="ARBA00023002"/>
    </source>
</evidence>
<dbReference type="PANTHER" id="PTHR30004">
    <property type="entry name" value="4-HYDROXYTHREONINE-4-PHOSPHATE DEHYDROGENASE"/>
    <property type="match status" value="1"/>
</dbReference>
<organism evidence="4">
    <name type="scientific">Thermodesulfobium narugense</name>
    <dbReference type="NCBI Taxonomy" id="184064"/>
    <lineage>
        <taxon>Bacteria</taxon>
        <taxon>Pseudomonadati</taxon>
        <taxon>Thermodesulfobiota</taxon>
        <taxon>Thermodesulfobiia</taxon>
        <taxon>Thermodesulfobiales</taxon>
        <taxon>Thermodesulfobiaceae</taxon>
        <taxon>Thermodesulfobium</taxon>
    </lineage>
</organism>
<gene>
    <name evidence="4" type="ORF">ENL70_07405</name>
</gene>
<keyword evidence="1" id="KW-0479">Metal-binding</keyword>
<dbReference type="GO" id="GO:0016491">
    <property type="term" value="F:oxidoreductase activity"/>
    <property type="evidence" value="ECO:0007669"/>
    <property type="project" value="UniProtKB-KW"/>
</dbReference>
<dbReference type="InterPro" id="IPR005255">
    <property type="entry name" value="PdxA_fam"/>
</dbReference>